<gene>
    <name evidence="2" type="ORF">PYCCODRAFT_1037199</name>
</gene>
<sequence length="173" mass="19194">MHLSHTSGLDPAHIHPYIPLPWIGSCKNTHDFLRWGSEDPACSRLLGTCPSRVPLRQVTARQPSDGPQTRRGRARPCPVLLRRDTLGLAQHSHESQADVSARMSKVTIGGRAPFRTLGTQNAPVNFHLSRRELDDDYRDGSSKHSRCLLPRCSGSSSVETGARRRLSGRELET</sequence>
<evidence type="ECO:0000256" key="1">
    <source>
        <dbReference type="SAM" id="MobiDB-lite"/>
    </source>
</evidence>
<protein>
    <submittedName>
        <fullName evidence="2">Uncharacterized protein</fullName>
    </submittedName>
</protein>
<accession>A0A1Y2IA20</accession>
<dbReference type="EMBL" id="KZ084143">
    <property type="protein sequence ID" value="OSC97986.1"/>
    <property type="molecule type" value="Genomic_DNA"/>
</dbReference>
<dbReference type="AlphaFoldDB" id="A0A1Y2IA20"/>
<feature type="region of interest" description="Disordered" evidence="1">
    <location>
        <begin position="151"/>
        <end position="173"/>
    </location>
</feature>
<proteinExistence type="predicted"/>
<organism evidence="2 3">
    <name type="scientific">Trametes coccinea (strain BRFM310)</name>
    <name type="common">Pycnoporus coccineus</name>
    <dbReference type="NCBI Taxonomy" id="1353009"/>
    <lineage>
        <taxon>Eukaryota</taxon>
        <taxon>Fungi</taxon>
        <taxon>Dikarya</taxon>
        <taxon>Basidiomycota</taxon>
        <taxon>Agaricomycotina</taxon>
        <taxon>Agaricomycetes</taxon>
        <taxon>Polyporales</taxon>
        <taxon>Polyporaceae</taxon>
        <taxon>Trametes</taxon>
    </lineage>
</organism>
<reference evidence="2 3" key="1">
    <citation type="journal article" date="2015" name="Biotechnol. Biofuels">
        <title>Enhanced degradation of softwood versus hardwood by the white-rot fungus Pycnoporus coccineus.</title>
        <authorList>
            <person name="Couturier M."/>
            <person name="Navarro D."/>
            <person name="Chevret D."/>
            <person name="Henrissat B."/>
            <person name="Piumi F."/>
            <person name="Ruiz-Duenas F.J."/>
            <person name="Martinez A.T."/>
            <person name="Grigoriev I.V."/>
            <person name="Riley R."/>
            <person name="Lipzen A."/>
            <person name="Berrin J.G."/>
            <person name="Master E.R."/>
            <person name="Rosso M.N."/>
        </authorList>
    </citation>
    <scope>NUCLEOTIDE SEQUENCE [LARGE SCALE GENOMIC DNA]</scope>
    <source>
        <strain evidence="2 3">BRFM310</strain>
    </source>
</reference>
<dbReference type="Proteomes" id="UP000193067">
    <property type="component" value="Unassembled WGS sequence"/>
</dbReference>
<evidence type="ECO:0000313" key="2">
    <source>
        <dbReference type="EMBL" id="OSC97986.1"/>
    </source>
</evidence>
<name>A0A1Y2IA20_TRAC3</name>
<evidence type="ECO:0000313" key="3">
    <source>
        <dbReference type="Proteomes" id="UP000193067"/>
    </source>
</evidence>
<keyword evidence="3" id="KW-1185">Reference proteome</keyword>